<evidence type="ECO:0000256" key="1">
    <source>
        <dbReference type="SAM" id="MobiDB-lite"/>
    </source>
</evidence>
<proteinExistence type="predicted"/>
<dbReference type="Proteomes" id="UP001147746">
    <property type="component" value="Unassembled WGS sequence"/>
</dbReference>
<accession>A0A9W9PY31</accession>
<reference evidence="2" key="2">
    <citation type="journal article" date="2023" name="IMA Fungus">
        <title>Comparative genomic study of the Penicillium genus elucidates a diverse pangenome and 15 lateral gene transfer events.</title>
        <authorList>
            <person name="Petersen C."/>
            <person name="Sorensen T."/>
            <person name="Nielsen M.R."/>
            <person name="Sondergaard T.E."/>
            <person name="Sorensen J.L."/>
            <person name="Fitzpatrick D.A."/>
            <person name="Frisvad J.C."/>
            <person name="Nielsen K.L."/>
        </authorList>
    </citation>
    <scope>NUCLEOTIDE SEQUENCE</scope>
    <source>
        <strain evidence="2">IBT 21472</strain>
    </source>
</reference>
<keyword evidence="3" id="KW-1185">Reference proteome</keyword>
<organism evidence="2 3">
    <name type="scientific">Penicillium atrosanguineum</name>
    <dbReference type="NCBI Taxonomy" id="1132637"/>
    <lineage>
        <taxon>Eukaryota</taxon>
        <taxon>Fungi</taxon>
        <taxon>Dikarya</taxon>
        <taxon>Ascomycota</taxon>
        <taxon>Pezizomycotina</taxon>
        <taxon>Eurotiomycetes</taxon>
        <taxon>Eurotiomycetidae</taxon>
        <taxon>Eurotiales</taxon>
        <taxon>Aspergillaceae</taxon>
        <taxon>Penicillium</taxon>
    </lineage>
</organism>
<evidence type="ECO:0000313" key="3">
    <source>
        <dbReference type="Proteomes" id="UP001147746"/>
    </source>
</evidence>
<sequence>MLEALKALKATPNACFSYEGWLLLWLHGDPSATPAGQTPGRRLDIAKERGILYEHVRGFEIFPRGPSSLHNLVLENCAGSKRSDMAADNASQNVSFFPIQGPLPRLYMLYNPETSPQHKAETERVEHQRPAGGQTKDILSETHTSPAESAGTSDQLNQPLKNFVSDFWRGSLAIVIDGPAVDGSEGRVSSRPVVEEMLGTLPEISAPVDVSGVLLDDEAQMPSATGDAGVRGLSAAGPASPAGNGSIVESQIVGHTPRISLTRADGHDATATPGVFVPLHVAKVCTGL</sequence>
<reference evidence="2" key="1">
    <citation type="submission" date="2022-12" db="EMBL/GenBank/DDBJ databases">
        <authorList>
            <person name="Petersen C."/>
        </authorList>
    </citation>
    <scope>NUCLEOTIDE SEQUENCE</scope>
    <source>
        <strain evidence="2">IBT 21472</strain>
    </source>
</reference>
<dbReference type="AlphaFoldDB" id="A0A9W9PY31"/>
<feature type="compositionally biased region" description="Polar residues" evidence="1">
    <location>
        <begin position="141"/>
        <end position="156"/>
    </location>
</feature>
<dbReference type="EMBL" id="JAPZBO010000004">
    <property type="protein sequence ID" value="KAJ5318291.1"/>
    <property type="molecule type" value="Genomic_DNA"/>
</dbReference>
<gene>
    <name evidence="2" type="ORF">N7476_004711</name>
</gene>
<evidence type="ECO:0000313" key="2">
    <source>
        <dbReference type="EMBL" id="KAJ5318291.1"/>
    </source>
</evidence>
<name>A0A9W9PY31_9EURO</name>
<comment type="caution">
    <text evidence="2">The sequence shown here is derived from an EMBL/GenBank/DDBJ whole genome shotgun (WGS) entry which is preliminary data.</text>
</comment>
<feature type="compositionally biased region" description="Basic and acidic residues" evidence="1">
    <location>
        <begin position="116"/>
        <end position="129"/>
    </location>
</feature>
<protein>
    <submittedName>
        <fullName evidence="2">Uncharacterized protein</fullName>
    </submittedName>
</protein>
<feature type="region of interest" description="Disordered" evidence="1">
    <location>
        <begin position="115"/>
        <end position="156"/>
    </location>
</feature>